<proteinExistence type="predicted"/>
<keyword evidence="1" id="KW-0472">Membrane</keyword>
<protein>
    <submittedName>
        <fullName evidence="3">Uncharacterized protein AlNc14C236G9401</fullName>
    </submittedName>
    <submittedName>
        <fullName evidence="2">Uncharacterized protein AlNc14C34G3050</fullName>
    </submittedName>
</protein>
<evidence type="ECO:0000313" key="2">
    <source>
        <dbReference type="EMBL" id="CCA17374.1"/>
    </source>
</evidence>
<dbReference type="EMBL" id="FR824079">
    <property type="protein sequence ID" value="CCA17374.1"/>
    <property type="molecule type" value="Genomic_DNA"/>
</dbReference>
<reference evidence="2" key="1">
    <citation type="journal article" date="2011" name="PLoS Biol.">
        <title>Gene gain and loss during evolution of obligate parasitism in the white rust pathogen of Arabidopsis thaliana.</title>
        <authorList>
            <person name="Kemen E."/>
            <person name="Gardiner A."/>
            <person name="Schultz-Larsen T."/>
            <person name="Kemen A.C."/>
            <person name="Balmuth A.L."/>
            <person name="Robert-Seilaniantz A."/>
            <person name="Bailey K."/>
            <person name="Holub E."/>
            <person name="Studholme D.J."/>
            <person name="Maclean D."/>
            <person name="Jones J.D."/>
        </authorList>
    </citation>
    <scope>NUCLEOTIDE SEQUENCE</scope>
</reference>
<organism evidence="2">
    <name type="scientific">Albugo laibachii Nc14</name>
    <dbReference type="NCBI Taxonomy" id="890382"/>
    <lineage>
        <taxon>Eukaryota</taxon>
        <taxon>Sar</taxon>
        <taxon>Stramenopiles</taxon>
        <taxon>Oomycota</taxon>
        <taxon>Peronosporomycetes</taxon>
        <taxon>Albuginales</taxon>
        <taxon>Albuginaceae</taxon>
        <taxon>Albugo</taxon>
    </lineage>
</organism>
<accession>F0W8B9</accession>
<reference evidence="2" key="2">
    <citation type="submission" date="2011-02" db="EMBL/GenBank/DDBJ databases">
        <authorList>
            <person name="MacLean D."/>
        </authorList>
    </citation>
    <scope>NUCLEOTIDE SEQUENCE</scope>
</reference>
<name>F0W8B9_9STRA</name>
<dbReference type="AlphaFoldDB" id="F0W8B9"/>
<dbReference type="HOGENOM" id="CLU_546794_0_0_1"/>
<sequence length="499" mass="53615">MTIEQRRRKRVVVLYVPIVPWLPCFLMIGSDTISYLGAFAIFQFLTPLAAQNSAPKNGTNLYRPPMDIAGVKPSLSAFPAASISTTSTINQATAIDNAPAKNNQDILSSGFPVVREPGIGGGEYAPVAGGSVNNEVTNVPASIGTTSTINHATAIDIKPATNNQDIPAGGFPVAREAVIGGVDNVPVVNGNAANVAASLDTTTERSAYGSSATNGTACVRRYFTDDSELVNTINGMADNYGPFIQFALRNLDAATIHDKSVGPFETEFMKTTFEITINVHDLKITGLASTRPDRVRILDPSYIRLGFKDLEVVNISGNVTVHVDQKEQSFLHPCLLSLAHPFRCPPKDITANFVLLVNDVHGLADVYVDQMACAPGAIGCSDLTMGDFVGLISSMDFGQIIDRIKTRLNEVRLKNVFIEIGQVAQFLFKTQGGGRITSAIEKHIVRKIQKSTNEKKGDNFDLAHVLAEMATKHANSYIDKISTEFGHTCIDRPSTSSGA</sequence>
<dbReference type="EMBL" id="FR824281">
    <property type="protein sequence ID" value="CCA24383.1"/>
    <property type="molecule type" value="Genomic_DNA"/>
</dbReference>
<keyword evidence="1" id="KW-0812">Transmembrane</keyword>
<feature type="transmembrane region" description="Helical" evidence="1">
    <location>
        <begin position="12"/>
        <end position="45"/>
    </location>
</feature>
<evidence type="ECO:0000256" key="1">
    <source>
        <dbReference type="SAM" id="Phobius"/>
    </source>
</evidence>
<evidence type="ECO:0000313" key="3">
    <source>
        <dbReference type="EMBL" id="CCA24383.1"/>
    </source>
</evidence>
<keyword evidence="1" id="KW-1133">Transmembrane helix</keyword>
<gene>
    <name evidence="2" type="primary">AlNc14C34G3050</name>
    <name evidence="3" type="synonym">AlNc14C236G9401</name>
    <name evidence="2" type="ORF">ALNC14_035170</name>
    <name evidence="3" type="ORF">ALNC14_105270</name>
</gene>